<dbReference type="KEGG" id="sacd:HS1genome_0770"/>
<reference evidence="3" key="4">
    <citation type="submission" date="2020-09" db="EMBL/GenBank/DDBJ databases">
        <authorList>
            <person name="Sun Q."/>
            <person name="Ohkuma M."/>
        </authorList>
    </citation>
    <scope>NUCLEOTIDE SEQUENCE</scope>
    <source>
        <strain evidence="3">JCM 31740</strain>
    </source>
</reference>
<proteinExistence type="predicted"/>
<feature type="transmembrane region" description="Helical" evidence="1">
    <location>
        <begin position="106"/>
        <end position="122"/>
    </location>
</feature>
<dbReference type="AlphaFoldDB" id="A0A348B2H9"/>
<dbReference type="Proteomes" id="UP000616143">
    <property type="component" value="Unassembled WGS sequence"/>
</dbReference>
<accession>A0A348B2H9</accession>
<feature type="transmembrane region" description="Helical" evidence="1">
    <location>
        <begin position="134"/>
        <end position="151"/>
    </location>
</feature>
<name>A0A348B2H9_9CREN</name>
<keyword evidence="1" id="KW-1133">Transmembrane helix</keyword>
<feature type="transmembrane region" description="Helical" evidence="1">
    <location>
        <begin position="226"/>
        <end position="245"/>
    </location>
</feature>
<sequence>MTSLLAGSTIVLGGIVEGYGYGLSLGTNWPYTNNMIDVARKGDPEAIHRITATLTGILALVALILDPGLTTVLGLVAVAATALLGMATLYVLAGKLPSLFQGLHDIAAYTTFVIYLLLFAGFRGNLLTFFEQAVLPPHFLYFVIFMGGWVTGTRKMRKPIGDVRRPKGRLQWVWVVHGLAAGIFVISLILLHYWLTLGVAVLEGLVGLLVYRTVNSNPEKPGASIALHQLFSILTVVAILLNSGII</sequence>
<dbReference type="Proteomes" id="UP000276741">
    <property type="component" value="Chromosome"/>
</dbReference>
<evidence type="ECO:0000313" key="2">
    <source>
        <dbReference type="EMBL" id="BBD72381.1"/>
    </source>
</evidence>
<dbReference type="EMBL" id="AP018553">
    <property type="protein sequence ID" value="BBD72381.1"/>
    <property type="molecule type" value="Genomic_DNA"/>
</dbReference>
<organism evidence="2 4">
    <name type="scientific">Sulfodiicoccus acidiphilus</name>
    <dbReference type="NCBI Taxonomy" id="1670455"/>
    <lineage>
        <taxon>Archaea</taxon>
        <taxon>Thermoproteota</taxon>
        <taxon>Thermoprotei</taxon>
        <taxon>Sulfolobales</taxon>
        <taxon>Sulfolobaceae</taxon>
        <taxon>Sulfodiicoccus</taxon>
    </lineage>
</organism>
<protein>
    <recommendedName>
        <fullName evidence="5">Cytochrome C oxidase assembly protein</fullName>
    </recommendedName>
</protein>
<feature type="transmembrane region" description="Helical" evidence="1">
    <location>
        <begin position="46"/>
        <end position="65"/>
    </location>
</feature>
<evidence type="ECO:0008006" key="5">
    <source>
        <dbReference type="Google" id="ProtNLM"/>
    </source>
</evidence>
<evidence type="ECO:0000313" key="4">
    <source>
        <dbReference type="Proteomes" id="UP000276741"/>
    </source>
</evidence>
<reference evidence="3" key="1">
    <citation type="journal article" date="2014" name="Int. J. Syst. Evol. Microbiol.">
        <title>Complete genome sequence of Corynebacterium casei LMG S-19264T (=DSM 44701T), isolated from a smear-ripened cheese.</title>
        <authorList>
            <consortium name="US DOE Joint Genome Institute (JGI-PGF)"/>
            <person name="Walter F."/>
            <person name="Albersmeier A."/>
            <person name="Kalinowski J."/>
            <person name="Ruckert C."/>
        </authorList>
    </citation>
    <scope>NUCLEOTIDE SEQUENCE</scope>
    <source>
        <strain evidence="3">JCM 31740</strain>
    </source>
</reference>
<feature type="transmembrane region" description="Helical" evidence="1">
    <location>
        <begin position="71"/>
        <end position="94"/>
    </location>
</feature>
<reference evidence="2" key="3">
    <citation type="journal article" date="2019" name="BMC Res. Notes">
        <title>Complete genome sequence of the Sulfodiicoccus acidiphilus strain HS-1T, the first crenarchaeon that lacks polB3, isolated from an acidic hot spring in Ohwaku-dani, Hakone, Japan.</title>
        <authorList>
            <person name="Sakai H.D."/>
            <person name="Kurosawa N."/>
        </authorList>
    </citation>
    <scope>NUCLEOTIDE SEQUENCE</scope>
    <source>
        <strain evidence="2">HS-1</strain>
    </source>
</reference>
<keyword evidence="4" id="KW-1185">Reference proteome</keyword>
<dbReference type="EMBL" id="BMQS01000011">
    <property type="protein sequence ID" value="GGT97507.1"/>
    <property type="molecule type" value="Genomic_DNA"/>
</dbReference>
<reference evidence="4" key="2">
    <citation type="submission" date="2018-04" db="EMBL/GenBank/DDBJ databases">
        <title>Complete genome sequence of Sulfodiicoccus acidiphilus strain HS-1.</title>
        <authorList>
            <person name="Sakai H.D."/>
            <person name="Kurosawa N."/>
        </authorList>
    </citation>
    <scope>NUCLEOTIDE SEQUENCE [LARGE SCALE GENOMIC DNA]</scope>
    <source>
        <strain evidence="4">HS-1</strain>
    </source>
</reference>
<evidence type="ECO:0000256" key="1">
    <source>
        <dbReference type="SAM" id="Phobius"/>
    </source>
</evidence>
<feature type="transmembrane region" description="Helical" evidence="1">
    <location>
        <begin position="172"/>
        <end position="191"/>
    </location>
</feature>
<keyword evidence="1" id="KW-0472">Membrane</keyword>
<gene>
    <name evidence="3" type="ORF">GCM10007116_13850</name>
    <name evidence="2" type="ORF">HS1genome_0770</name>
</gene>
<feature type="transmembrane region" description="Helical" evidence="1">
    <location>
        <begin position="6"/>
        <end position="25"/>
    </location>
</feature>
<keyword evidence="1" id="KW-0812">Transmembrane</keyword>
<evidence type="ECO:0000313" key="3">
    <source>
        <dbReference type="EMBL" id="GGT97507.1"/>
    </source>
</evidence>